<keyword evidence="6 8" id="KW-0472">Membrane</keyword>
<keyword evidence="2" id="KW-1003">Cell membrane</keyword>
<evidence type="ECO:0000313" key="10">
    <source>
        <dbReference type="Proteomes" id="UP000593892"/>
    </source>
</evidence>
<dbReference type="CDD" id="cd06853">
    <property type="entry name" value="GT_WecA_like"/>
    <property type="match status" value="1"/>
</dbReference>
<gene>
    <name evidence="9" type="ORF">IRI77_26045</name>
</gene>
<keyword evidence="5 8" id="KW-1133">Transmembrane helix</keyword>
<dbReference type="Pfam" id="PF00953">
    <property type="entry name" value="Glycos_transf_4"/>
    <property type="match status" value="1"/>
</dbReference>
<evidence type="ECO:0000256" key="1">
    <source>
        <dbReference type="ARBA" id="ARBA00004651"/>
    </source>
</evidence>
<feature type="binding site" evidence="7">
    <location>
        <position position="196"/>
    </location>
    <ligand>
        <name>Mg(2+)</name>
        <dbReference type="ChEBI" id="CHEBI:18420"/>
    </ligand>
</feature>
<dbReference type="GO" id="GO:0071555">
    <property type="term" value="P:cell wall organization"/>
    <property type="evidence" value="ECO:0007669"/>
    <property type="project" value="TreeGrafter"/>
</dbReference>
<dbReference type="AlphaFoldDB" id="A0A7S7NMA9"/>
<dbReference type="PROSITE" id="PS01348">
    <property type="entry name" value="MRAY_2"/>
    <property type="match status" value="1"/>
</dbReference>
<dbReference type="GO" id="GO:0044038">
    <property type="term" value="P:cell wall macromolecule biosynthetic process"/>
    <property type="evidence" value="ECO:0007669"/>
    <property type="project" value="TreeGrafter"/>
</dbReference>
<accession>A0A7S7NMA9</accession>
<keyword evidence="4 8" id="KW-0812">Transmembrane</keyword>
<evidence type="ECO:0000313" key="9">
    <source>
        <dbReference type="EMBL" id="QOY86252.1"/>
    </source>
</evidence>
<dbReference type="GO" id="GO:0005886">
    <property type="term" value="C:plasma membrane"/>
    <property type="evidence" value="ECO:0007669"/>
    <property type="project" value="UniProtKB-SubCell"/>
</dbReference>
<feature type="transmembrane region" description="Helical" evidence="8">
    <location>
        <begin position="218"/>
        <end position="242"/>
    </location>
</feature>
<feature type="transmembrane region" description="Helical" evidence="8">
    <location>
        <begin position="61"/>
        <end position="78"/>
    </location>
</feature>
<comment type="cofactor">
    <cofactor evidence="7">
        <name>Mg(2+)</name>
        <dbReference type="ChEBI" id="CHEBI:18420"/>
    </cofactor>
</comment>
<keyword evidence="7" id="KW-0479">Metal-binding</keyword>
<dbReference type="Proteomes" id="UP000593892">
    <property type="component" value="Chromosome"/>
</dbReference>
<feature type="binding site" evidence="7">
    <location>
        <position position="136"/>
    </location>
    <ligand>
        <name>Mg(2+)</name>
        <dbReference type="ChEBI" id="CHEBI:18420"/>
    </ligand>
</feature>
<evidence type="ECO:0000256" key="6">
    <source>
        <dbReference type="ARBA" id="ARBA00023136"/>
    </source>
</evidence>
<dbReference type="PANTHER" id="PTHR22926:SF3">
    <property type="entry name" value="UNDECAPRENYL-PHOSPHATE ALPHA-N-ACETYLGLUCOSAMINYL 1-PHOSPHATE TRANSFERASE"/>
    <property type="match status" value="1"/>
</dbReference>
<sequence length="470" mass="49170">MRNLFRRWGMTDAADGVRKTHAGAIPRVGGIAIAVSCTMAYGVLLAMGTQGGRIVAGDLGLVWRLAPAVGMVFLVGLLDDLKTLRPWTKFGVQCLAAVTAVLCGVCVGSVGGHPLASWVAVPVTVFWLLLCTNAFNLIDGVDGLATGVGLFATLTVLVAGLIGENYPLVLATVPLAAALLGFLRYNFNPASIFLGDSGSYTIGFLLGCYGVLWSHKSATLLGMTAPLMAFAVPLMDTAVAVIRRFLRSKPVFGADRGHIHHKLLDMGMTPRRAVLVLYGVSGVVAVLSLLLGAGQGASSGLVLVIFGVGAWAGVQSLGYVEIGMASRMVFHGAFRRTLQTQLALQQMDEAMSAAGGMTGRLVALEAAYRELGFCKVRVEQRGRLWESRCPTECGGVGSCPGVWTMQVPLEGNGLVELRHRFTEESVPGGALVPLATILHTRMAMGGSLVEIAGQIKPEPARAAAAAAGGK</sequence>
<evidence type="ECO:0000256" key="3">
    <source>
        <dbReference type="ARBA" id="ARBA00022679"/>
    </source>
</evidence>
<evidence type="ECO:0000256" key="4">
    <source>
        <dbReference type="ARBA" id="ARBA00022692"/>
    </source>
</evidence>
<reference evidence="9 10" key="1">
    <citation type="submission" date="2020-10" db="EMBL/GenBank/DDBJ databases">
        <title>Complete genome sequence of Paludibaculum fermentans P105T, a facultatively anaerobic acidobacterium capable of dissimilatory Fe(III) reduction.</title>
        <authorList>
            <person name="Dedysh S.N."/>
            <person name="Beletsky A.V."/>
            <person name="Kulichevskaya I.S."/>
            <person name="Mardanov A.V."/>
            <person name="Ravin N.V."/>
        </authorList>
    </citation>
    <scope>NUCLEOTIDE SEQUENCE [LARGE SCALE GENOMIC DNA]</scope>
    <source>
        <strain evidence="9 10">P105</strain>
    </source>
</reference>
<feature type="transmembrane region" description="Helical" evidence="8">
    <location>
        <begin position="144"/>
        <end position="162"/>
    </location>
</feature>
<feature type="transmembrane region" description="Helical" evidence="8">
    <location>
        <begin position="116"/>
        <end position="137"/>
    </location>
</feature>
<dbReference type="RefSeq" id="WP_194447921.1">
    <property type="nucleotide sequence ID" value="NZ_CP063849.1"/>
</dbReference>
<dbReference type="PANTHER" id="PTHR22926">
    <property type="entry name" value="PHOSPHO-N-ACETYLMURAMOYL-PENTAPEPTIDE-TRANSFERASE"/>
    <property type="match status" value="1"/>
</dbReference>
<dbReference type="GO" id="GO:0016780">
    <property type="term" value="F:phosphotransferase activity, for other substituted phosphate groups"/>
    <property type="evidence" value="ECO:0007669"/>
    <property type="project" value="InterPro"/>
</dbReference>
<feature type="transmembrane region" description="Helical" evidence="8">
    <location>
        <begin position="273"/>
        <end position="294"/>
    </location>
</feature>
<feature type="transmembrane region" description="Helical" evidence="8">
    <location>
        <begin position="90"/>
        <end position="110"/>
    </location>
</feature>
<organism evidence="9 10">
    <name type="scientific">Paludibaculum fermentans</name>
    <dbReference type="NCBI Taxonomy" id="1473598"/>
    <lineage>
        <taxon>Bacteria</taxon>
        <taxon>Pseudomonadati</taxon>
        <taxon>Acidobacteriota</taxon>
        <taxon>Terriglobia</taxon>
        <taxon>Bryobacterales</taxon>
        <taxon>Bryobacteraceae</taxon>
        <taxon>Paludibaculum</taxon>
    </lineage>
</organism>
<evidence type="ECO:0000256" key="5">
    <source>
        <dbReference type="ARBA" id="ARBA00022989"/>
    </source>
</evidence>
<keyword evidence="3 9" id="KW-0808">Transferase</keyword>
<comment type="subcellular location">
    <subcellularLocation>
        <location evidence="1">Cell membrane</location>
        <topology evidence="1">Multi-pass membrane protein</topology>
    </subcellularLocation>
</comment>
<evidence type="ECO:0000256" key="2">
    <source>
        <dbReference type="ARBA" id="ARBA00022475"/>
    </source>
</evidence>
<dbReference type="InterPro" id="IPR000715">
    <property type="entry name" value="Glycosyl_transferase_4"/>
</dbReference>
<evidence type="ECO:0000256" key="7">
    <source>
        <dbReference type="PIRSR" id="PIRSR600715-1"/>
    </source>
</evidence>
<dbReference type="KEGG" id="pfer:IRI77_26045"/>
<keyword evidence="10" id="KW-1185">Reference proteome</keyword>
<protein>
    <submittedName>
        <fullName evidence="9">Undecaprenyl/decaprenyl-phosphate alpha-N-acetylglucosaminyl 1-phosphate transferase</fullName>
    </submittedName>
</protein>
<feature type="transmembrane region" description="Helical" evidence="8">
    <location>
        <begin position="168"/>
        <end position="185"/>
    </location>
</feature>
<dbReference type="GO" id="GO:0009103">
    <property type="term" value="P:lipopolysaccharide biosynthetic process"/>
    <property type="evidence" value="ECO:0007669"/>
    <property type="project" value="TreeGrafter"/>
</dbReference>
<proteinExistence type="predicted"/>
<feature type="transmembrane region" description="Helical" evidence="8">
    <location>
        <begin position="28"/>
        <end position="49"/>
    </location>
</feature>
<name>A0A7S7NMA9_PALFE</name>
<keyword evidence="7" id="KW-0460">Magnesium</keyword>
<evidence type="ECO:0000256" key="8">
    <source>
        <dbReference type="SAM" id="Phobius"/>
    </source>
</evidence>
<feature type="transmembrane region" description="Helical" evidence="8">
    <location>
        <begin position="300"/>
        <end position="320"/>
    </location>
</feature>
<dbReference type="InterPro" id="IPR018480">
    <property type="entry name" value="PNAcMuramoyl-5peptid_Trfase_CS"/>
</dbReference>
<dbReference type="GO" id="GO:0046872">
    <property type="term" value="F:metal ion binding"/>
    <property type="evidence" value="ECO:0007669"/>
    <property type="project" value="UniProtKB-KW"/>
</dbReference>
<dbReference type="EMBL" id="CP063849">
    <property type="protein sequence ID" value="QOY86252.1"/>
    <property type="molecule type" value="Genomic_DNA"/>
</dbReference>
<feature type="transmembrane region" description="Helical" evidence="8">
    <location>
        <begin position="192"/>
        <end position="212"/>
    </location>
</feature>